<reference evidence="2" key="1">
    <citation type="journal article" date="2020" name="Nature">
        <title>Giant virus diversity and host interactions through global metagenomics.</title>
        <authorList>
            <person name="Schulz F."/>
            <person name="Roux S."/>
            <person name="Paez-Espino D."/>
            <person name="Jungbluth S."/>
            <person name="Walsh D.A."/>
            <person name="Denef V.J."/>
            <person name="McMahon K.D."/>
            <person name="Konstantinidis K.T."/>
            <person name="Eloe-Fadrosh E.A."/>
            <person name="Kyrpides N.C."/>
            <person name="Woyke T."/>
        </authorList>
    </citation>
    <scope>NUCLEOTIDE SEQUENCE</scope>
    <source>
        <strain evidence="2">GVMAG-S-1004661-13</strain>
    </source>
</reference>
<sequence length="92" mass="11087">MSIKNHALYWDIIFLKDYNFKLDGKYKGTDDCIICLDTLEGGYIFTLPCGHKYHRNCFYEYKFKYKFNKCPDCHKEIKKSEEVKLIKDILKD</sequence>
<evidence type="ECO:0000313" key="2">
    <source>
        <dbReference type="EMBL" id="QHS77326.1"/>
    </source>
</evidence>
<dbReference type="InterPro" id="IPR001841">
    <property type="entry name" value="Znf_RING"/>
</dbReference>
<dbReference type="Gene3D" id="3.30.40.10">
    <property type="entry name" value="Zinc/RING finger domain, C3HC4 (zinc finger)"/>
    <property type="match status" value="1"/>
</dbReference>
<dbReference type="PROSITE" id="PS50089">
    <property type="entry name" value="ZF_RING_2"/>
    <property type="match status" value="1"/>
</dbReference>
<dbReference type="SMART" id="SM00184">
    <property type="entry name" value="RING"/>
    <property type="match status" value="1"/>
</dbReference>
<dbReference type="Pfam" id="PF13639">
    <property type="entry name" value="zf-RING_2"/>
    <property type="match status" value="1"/>
</dbReference>
<organism evidence="2">
    <name type="scientific">viral metagenome</name>
    <dbReference type="NCBI Taxonomy" id="1070528"/>
    <lineage>
        <taxon>unclassified sequences</taxon>
        <taxon>metagenomes</taxon>
        <taxon>organismal metagenomes</taxon>
    </lineage>
</organism>
<accession>A0A6C0AC81</accession>
<dbReference type="InterPro" id="IPR013083">
    <property type="entry name" value="Znf_RING/FYVE/PHD"/>
</dbReference>
<name>A0A6C0AC81_9ZZZZ</name>
<dbReference type="CDD" id="cd16448">
    <property type="entry name" value="RING-H2"/>
    <property type="match status" value="1"/>
</dbReference>
<feature type="domain" description="RING-type" evidence="1">
    <location>
        <begin position="32"/>
        <end position="74"/>
    </location>
</feature>
<dbReference type="EMBL" id="MN740545">
    <property type="protein sequence ID" value="QHS77326.1"/>
    <property type="molecule type" value="Genomic_DNA"/>
</dbReference>
<dbReference type="AlphaFoldDB" id="A0A6C0AC81"/>
<dbReference type="SUPFAM" id="SSF57850">
    <property type="entry name" value="RING/U-box"/>
    <property type="match status" value="1"/>
</dbReference>
<protein>
    <recommendedName>
        <fullName evidence="1">RING-type domain-containing protein</fullName>
    </recommendedName>
</protein>
<evidence type="ECO:0000259" key="1">
    <source>
        <dbReference type="PROSITE" id="PS50089"/>
    </source>
</evidence>
<proteinExistence type="predicted"/>